<dbReference type="PANTHER" id="PTHR30461:SF23">
    <property type="entry name" value="DNA RECOMBINASE-RELATED"/>
    <property type="match status" value="1"/>
</dbReference>
<proteinExistence type="predicted"/>
<gene>
    <name evidence="3" type="ORF">CLV40_12762</name>
</gene>
<comment type="caution">
    <text evidence="3">The sequence shown here is derived from an EMBL/GenBank/DDBJ whole genome shotgun (WGS) entry which is preliminary data.</text>
</comment>
<dbReference type="SUPFAM" id="SSF53041">
    <property type="entry name" value="Resolvase-like"/>
    <property type="match status" value="1"/>
</dbReference>
<dbReference type="Proteomes" id="UP000239203">
    <property type="component" value="Unassembled WGS sequence"/>
</dbReference>
<feature type="region of interest" description="Disordered" evidence="1">
    <location>
        <begin position="160"/>
        <end position="181"/>
    </location>
</feature>
<dbReference type="InterPro" id="IPR036162">
    <property type="entry name" value="Resolvase-like_N_sf"/>
</dbReference>
<protein>
    <submittedName>
        <fullName evidence="3">DNA invertase Pin-like site-specific DNA recombinase</fullName>
    </submittedName>
</protein>
<evidence type="ECO:0000256" key="1">
    <source>
        <dbReference type="SAM" id="MobiDB-lite"/>
    </source>
</evidence>
<dbReference type="PANTHER" id="PTHR30461">
    <property type="entry name" value="DNA-INVERTASE FROM LAMBDOID PROPHAGE"/>
    <property type="match status" value="1"/>
</dbReference>
<evidence type="ECO:0000259" key="2">
    <source>
        <dbReference type="PROSITE" id="PS51737"/>
    </source>
</evidence>
<dbReference type="AlphaFoldDB" id="A0A2S6GE77"/>
<dbReference type="GO" id="GO:0000150">
    <property type="term" value="F:DNA strand exchange activity"/>
    <property type="evidence" value="ECO:0007669"/>
    <property type="project" value="InterPro"/>
</dbReference>
<sequence>MGNTVTLTDEELDMIKAGLLIPVAGYARISKDDEKDRHGVKDQHRDNRVNARKYGWIVVYEYEDNDRSASKPNVVRKDFETMLVALRRGRTTEGVEIRGVIVVHEDRLIRRPGDYERFVEEFTLDDGRVYADEQGKKDLYSDDVETMGLMGAVISKAESRRMRKRARNNHRRRAAEGKVPRGKPRFGWLEDKITAHPVNGRAINKAAKDFIAGRSTASITLEWRRKGILTTEGNQFKQQTLALVLKNPRICGYRSINGQLVCDEKGNPIVGEWDALVTPAEWKKIDAIFKARRGKVVGPSGETAGELGLREPKYLLTGLARCGKPKADGSLCLTRHRITWVPKHSWHNYSCQPRCNGGCAGTARQGPAVDEFVTEAVLAKLEEVTAFDVTDVEWEGQEQLDDRYRRLSALKTQYASGGISDGFFFETVRSLEVEIDRLRGEQRKFVLSGQQALTTTANIRERWFADDPDVALDLSQKRAFLRLALHAVVIHPAGKGGRFNPDLLELRWRKEIQVPSLAAA</sequence>
<name>A0A2S6GE77_9PSEU</name>
<dbReference type="GO" id="GO:0003677">
    <property type="term" value="F:DNA binding"/>
    <property type="evidence" value="ECO:0007669"/>
    <property type="project" value="InterPro"/>
</dbReference>
<feature type="domain" description="Recombinase" evidence="2">
    <location>
        <begin position="185"/>
        <end position="295"/>
    </location>
</feature>
<dbReference type="OrthoDB" id="4500247at2"/>
<dbReference type="InterPro" id="IPR006119">
    <property type="entry name" value="Resolv_N"/>
</dbReference>
<keyword evidence="4" id="KW-1185">Reference proteome</keyword>
<evidence type="ECO:0000313" key="4">
    <source>
        <dbReference type="Proteomes" id="UP000239203"/>
    </source>
</evidence>
<dbReference type="Pfam" id="PF00239">
    <property type="entry name" value="Resolvase"/>
    <property type="match status" value="1"/>
</dbReference>
<dbReference type="SMART" id="SM00857">
    <property type="entry name" value="Resolvase"/>
    <property type="match status" value="1"/>
</dbReference>
<evidence type="ECO:0000313" key="3">
    <source>
        <dbReference type="EMBL" id="PPK63535.1"/>
    </source>
</evidence>
<dbReference type="Gene3D" id="3.40.50.1390">
    <property type="entry name" value="Resolvase, N-terminal catalytic domain"/>
    <property type="match status" value="1"/>
</dbReference>
<reference evidence="3 4" key="1">
    <citation type="submission" date="2018-02" db="EMBL/GenBank/DDBJ databases">
        <title>Genomic Encyclopedia of Archaeal and Bacterial Type Strains, Phase II (KMG-II): from individual species to whole genera.</title>
        <authorList>
            <person name="Goeker M."/>
        </authorList>
    </citation>
    <scope>NUCLEOTIDE SEQUENCE [LARGE SCALE GENOMIC DNA]</scope>
    <source>
        <strain evidence="3 4">YU 961-1</strain>
    </source>
</reference>
<feature type="compositionally biased region" description="Basic residues" evidence="1">
    <location>
        <begin position="161"/>
        <end position="173"/>
    </location>
</feature>
<dbReference type="EMBL" id="PTIX01000027">
    <property type="protein sequence ID" value="PPK63535.1"/>
    <property type="molecule type" value="Genomic_DNA"/>
</dbReference>
<dbReference type="InterPro" id="IPR011109">
    <property type="entry name" value="DNA_bind_recombinase_dom"/>
</dbReference>
<dbReference type="RefSeq" id="WP_104482666.1">
    <property type="nucleotide sequence ID" value="NZ_CP154825.1"/>
</dbReference>
<dbReference type="Gene3D" id="3.90.1750.20">
    <property type="entry name" value="Putative Large Serine Recombinase, Chain B, Domain 2"/>
    <property type="match status" value="1"/>
</dbReference>
<dbReference type="InterPro" id="IPR038109">
    <property type="entry name" value="DNA_bind_recomb_sf"/>
</dbReference>
<accession>A0A2S6GE77</accession>
<dbReference type="PROSITE" id="PS51737">
    <property type="entry name" value="RECOMBINASE_DNA_BIND"/>
    <property type="match status" value="1"/>
</dbReference>
<organism evidence="3 4">
    <name type="scientific">Actinokineospora auranticolor</name>
    <dbReference type="NCBI Taxonomy" id="155976"/>
    <lineage>
        <taxon>Bacteria</taxon>
        <taxon>Bacillati</taxon>
        <taxon>Actinomycetota</taxon>
        <taxon>Actinomycetes</taxon>
        <taxon>Pseudonocardiales</taxon>
        <taxon>Pseudonocardiaceae</taxon>
        <taxon>Actinokineospora</taxon>
    </lineage>
</organism>
<dbReference type="CDD" id="cd00338">
    <property type="entry name" value="Ser_Recombinase"/>
    <property type="match status" value="1"/>
</dbReference>
<dbReference type="Pfam" id="PF07508">
    <property type="entry name" value="Recombinase"/>
    <property type="match status" value="1"/>
</dbReference>
<dbReference type="InterPro" id="IPR050639">
    <property type="entry name" value="SSR_resolvase"/>
</dbReference>